<evidence type="ECO:0000256" key="1">
    <source>
        <dbReference type="SAM" id="Phobius"/>
    </source>
</evidence>
<dbReference type="PANTHER" id="PTHR37489">
    <property type="entry name" value="DUF3500 DOMAIN-CONTAINING PROTEIN"/>
    <property type="match status" value="1"/>
</dbReference>
<reference evidence="2 3" key="1">
    <citation type="submission" date="2019-02" db="EMBL/GenBank/DDBJ databases">
        <title>Deep-cultivation of Planctomycetes and their phenomic and genomic characterization uncovers novel biology.</title>
        <authorList>
            <person name="Wiegand S."/>
            <person name="Jogler M."/>
            <person name="Boedeker C."/>
            <person name="Pinto D."/>
            <person name="Vollmers J."/>
            <person name="Rivas-Marin E."/>
            <person name="Kohn T."/>
            <person name="Peeters S.H."/>
            <person name="Heuer A."/>
            <person name="Rast P."/>
            <person name="Oberbeckmann S."/>
            <person name="Bunk B."/>
            <person name="Jeske O."/>
            <person name="Meyerdierks A."/>
            <person name="Storesund J.E."/>
            <person name="Kallscheuer N."/>
            <person name="Luecker S."/>
            <person name="Lage O.M."/>
            <person name="Pohl T."/>
            <person name="Merkel B.J."/>
            <person name="Hornburger P."/>
            <person name="Mueller R.-W."/>
            <person name="Bruemmer F."/>
            <person name="Labrenz M."/>
            <person name="Spormann A.M."/>
            <person name="Op Den Camp H."/>
            <person name="Overmann J."/>
            <person name="Amann R."/>
            <person name="Jetten M.S.M."/>
            <person name="Mascher T."/>
            <person name="Medema M.H."/>
            <person name="Devos D.P."/>
            <person name="Kaster A.-K."/>
            <person name="Ovreas L."/>
            <person name="Rohde M."/>
            <person name="Galperin M.Y."/>
            <person name="Jogler C."/>
        </authorList>
    </citation>
    <scope>NUCLEOTIDE SEQUENCE [LARGE SCALE GENOMIC DNA]</scope>
    <source>
        <strain evidence="2 3">Pla52o</strain>
    </source>
</reference>
<organism evidence="2 3">
    <name type="scientific">Novipirellula galeiformis</name>
    <dbReference type="NCBI Taxonomy" id="2528004"/>
    <lineage>
        <taxon>Bacteria</taxon>
        <taxon>Pseudomonadati</taxon>
        <taxon>Planctomycetota</taxon>
        <taxon>Planctomycetia</taxon>
        <taxon>Pirellulales</taxon>
        <taxon>Pirellulaceae</taxon>
        <taxon>Novipirellula</taxon>
    </lineage>
</organism>
<evidence type="ECO:0000313" key="2">
    <source>
        <dbReference type="EMBL" id="TWU26872.1"/>
    </source>
</evidence>
<comment type="caution">
    <text evidence="2">The sequence shown here is derived from an EMBL/GenBank/DDBJ whole genome shotgun (WGS) entry which is preliminary data.</text>
</comment>
<evidence type="ECO:0000313" key="3">
    <source>
        <dbReference type="Proteomes" id="UP000316304"/>
    </source>
</evidence>
<dbReference type="InterPro" id="IPR021889">
    <property type="entry name" value="DUF3500"/>
</dbReference>
<feature type="transmembrane region" description="Helical" evidence="1">
    <location>
        <begin position="48"/>
        <end position="68"/>
    </location>
</feature>
<keyword evidence="1" id="KW-0472">Membrane</keyword>
<keyword evidence="3" id="KW-1185">Reference proteome</keyword>
<dbReference type="PANTHER" id="PTHR37489:SF1">
    <property type="entry name" value="DUF3500 DOMAIN-CONTAINING PROTEIN"/>
    <property type="match status" value="1"/>
</dbReference>
<gene>
    <name evidence="2" type="ORF">Pla52o_07270</name>
</gene>
<evidence type="ECO:0008006" key="4">
    <source>
        <dbReference type="Google" id="ProtNLM"/>
    </source>
</evidence>
<keyword evidence="1" id="KW-0812">Transmembrane</keyword>
<dbReference type="Pfam" id="PF12006">
    <property type="entry name" value="DUF3500"/>
    <property type="match status" value="1"/>
</dbReference>
<dbReference type="EMBL" id="SJPT01000001">
    <property type="protein sequence ID" value="TWU26872.1"/>
    <property type="molecule type" value="Genomic_DNA"/>
</dbReference>
<protein>
    <recommendedName>
        <fullName evidence="4">DUF3500 domain-containing protein</fullName>
    </recommendedName>
</protein>
<name>A0A5C6CQZ9_9BACT</name>
<accession>A0A5C6CQZ9</accession>
<sequence length="390" mass="43308">MRASRGAYKSRFADRRDVYYTVGVPPSPSLSRVKASPVTKPRMRSFRVAVSALLLIGGCTSLGLLIGMKVADPPGMQMKMFADAFLETLDEKQAALVAKDYDSAERVDWHFIPMPTRKGLVLKEMNTAQRTAALRLLRSALSEAGYGKASKIMLLEGVLRQLEGPGSESRRDSQKYYVTIFGTPSETELWGLSFEGHHLSLNFSCRDGKLVDSSPQFFATNPAKIMSDVEGPLGKGTRVLSEEEDLGFELVNRLDEAQKKVAIIDEKALKEVRFAGEPQPQVGEPEGIAFDKLSPKQAELLKRLVGVYVDAVPEKTAQTRRELIETNGWQHVYFAWAGALEPGIGHYYRIRGKDFLIEFVNTQADASGNPANHIHCVWRDLTGDFDLPIK</sequence>
<dbReference type="AlphaFoldDB" id="A0A5C6CQZ9"/>
<dbReference type="Proteomes" id="UP000316304">
    <property type="component" value="Unassembled WGS sequence"/>
</dbReference>
<keyword evidence="1" id="KW-1133">Transmembrane helix</keyword>
<proteinExistence type="predicted"/>